<dbReference type="InterPro" id="IPR000524">
    <property type="entry name" value="Tscrpt_reg_HTH_GntR"/>
</dbReference>
<evidence type="ECO:0000256" key="3">
    <source>
        <dbReference type="ARBA" id="ARBA00023015"/>
    </source>
</evidence>
<dbReference type="SUPFAM" id="SSF46785">
    <property type="entry name" value="Winged helix' DNA-binding domain"/>
    <property type="match status" value="1"/>
</dbReference>
<keyword evidence="7" id="KW-0808">Transferase</keyword>
<dbReference type="eggNOG" id="COG1167">
    <property type="taxonomic scope" value="Bacteria"/>
</dbReference>
<dbReference type="InterPro" id="IPR036388">
    <property type="entry name" value="WH-like_DNA-bd_sf"/>
</dbReference>
<dbReference type="CDD" id="cd00609">
    <property type="entry name" value="AAT_like"/>
    <property type="match status" value="1"/>
</dbReference>
<keyword evidence="8" id="KW-1185">Reference proteome</keyword>
<keyword evidence="4" id="KW-0238">DNA-binding</keyword>
<dbReference type="GO" id="GO:0003677">
    <property type="term" value="F:DNA binding"/>
    <property type="evidence" value="ECO:0007669"/>
    <property type="project" value="UniProtKB-KW"/>
</dbReference>
<dbReference type="RefSeq" id="WP_013484101.1">
    <property type="nucleotide sequence ID" value="NC_014828.1"/>
</dbReference>
<organism evidence="7 8">
    <name type="scientific">Ethanoligenens harbinense (strain DSM 18485 / JCM 12961 / CGMCC 1.5033 / YUAN-3)</name>
    <dbReference type="NCBI Taxonomy" id="663278"/>
    <lineage>
        <taxon>Bacteria</taxon>
        <taxon>Bacillati</taxon>
        <taxon>Bacillota</taxon>
        <taxon>Clostridia</taxon>
        <taxon>Eubacteriales</taxon>
        <taxon>Oscillospiraceae</taxon>
        <taxon>Ethanoligenens</taxon>
    </lineage>
</organism>
<evidence type="ECO:0000313" key="8">
    <source>
        <dbReference type="Proteomes" id="UP000001551"/>
    </source>
</evidence>
<reference evidence="7 8" key="1">
    <citation type="submission" date="2010-12" db="EMBL/GenBank/DDBJ databases">
        <title>Complete sequence of Ethanoligenens harbinense YUAN-3.</title>
        <authorList>
            <person name="Lucas S."/>
            <person name="Copeland A."/>
            <person name="Lapidus A."/>
            <person name="Cheng J.-F."/>
            <person name="Bruce D."/>
            <person name="Goodwin L."/>
            <person name="Pitluck S."/>
            <person name="Chertkov O."/>
            <person name="Misra M."/>
            <person name="Detter J.C."/>
            <person name="Han C."/>
            <person name="Tapia R."/>
            <person name="Land M."/>
            <person name="Hauser L."/>
            <person name="Jeffries C."/>
            <person name="Kyrpides N."/>
            <person name="Ivanova N."/>
            <person name="Mikhailova N."/>
            <person name="Wang A."/>
            <person name="Mouttaki H."/>
            <person name="He Z."/>
            <person name="Zhou J."/>
            <person name="Hemme C.L."/>
            <person name="Woyke T."/>
        </authorList>
    </citation>
    <scope>NUCLEOTIDE SEQUENCE [LARGE SCALE GENOMIC DNA]</scope>
    <source>
        <strain evidence="8">DSM 18485 / JCM 12961 / CGMCC 1.5033 / YUAN-3</strain>
    </source>
</reference>
<dbReference type="HOGENOM" id="CLU_017584_0_0_9"/>
<dbReference type="Gene3D" id="1.10.10.10">
    <property type="entry name" value="Winged helix-like DNA-binding domain superfamily/Winged helix DNA-binding domain"/>
    <property type="match status" value="1"/>
</dbReference>
<dbReference type="SUPFAM" id="SSF53383">
    <property type="entry name" value="PLP-dependent transferases"/>
    <property type="match status" value="1"/>
</dbReference>
<dbReference type="GO" id="GO:0003700">
    <property type="term" value="F:DNA-binding transcription factor activity"/>
    <property type="evidence" value="ECO:0007669"/>
    <property type="project" value="InterPro"/>
</dbReference>
<dbReference type="InterPro" id="IPR004839">
    <property type="entry name" value="Aminotransferase_I/II_large"/>
</dbReference>
<evidence type="ECO:0000256" key="1">
    <source>
        <dbReference type="ARBA" id="ARBA00005384"/>
    </source>
</evidence>
<evidence type="ECO:0000256" key="5">
    <source>
        <dbReference type="ARBA" id="ARBA00023163"/>
    </source>
</evidence>
<feature type="domain" description="HTH gntR-type" evidence="6">
    <location>
        <begin position="14"/>
        <end position="82"/>
    </location>
</feature>
<dbReference type="PROSITE" id="PS50949">
    <property type="entry name" value="HTH_GNTR"/>
    <property type="match status" value="1"/>
</dbReference>
<gene>
    <name evidence="7" type="ordered locus">Ethha_0133</name>
</gene>
<dbReference type="STRING" id="663278.Ethha_0133"/>
<dbReference type="SMART" id="SM00345">
    <property type="entry name" value="HTH_GNTR"/>
    <property type="match status" value="1"/>
</dbReference>
<evidence type="ECO:0000256" key="2">
    <source>
        <dbReference type="ARBA" id="ARBA00022898"/>
    </source>
</evidence>
<keyword evidence="5" id="KW-0804">Transcription</keyword>
<dbReference type="AlphaFoldDB" id="E6U641"/>
<sequence length="487" mass="53577">MLEIVSIQFKKTGKPLYHALADTIENRLRESGAPGGERLPSVRALAGRLGVNNATVVAAYRVLEEKGVAYTRPGSGTYLLPPTVPPPKEDEVADLFGDYTDLSNGRLTLSGEMIDLAGNSPTAEVFPVAEFKEAVNTVLDTDGGYAFSYQESEGYYPLREILASFSQTQYGIRCRPEEILVTSGAQQALDLLSKATLHAGDTVFAEMPSYIGMRSVFTLQGAKLFGIPMEADGLNLDILAYYAQRYRPRLLYTMPVYQTPTGVSLSVEKRRRLLRLAEQYDFYIIEDDLFSDVNLKGERLFPLKAEDTAGRVVYVKSFSKLLMPGIRTGYVIAPAKLLERLSAVKYATDISGSGLIQRALAAYFQSGCWGKNIGQITGAYRKRAAAALARVAAWKPFGVRAGEVKGGFGIWLTLPGDITDREIFYRCKEQHVLVAPGSLFYISPMAGFERHLRISFASAKELDKGLHIVGDCIRATVNQKSGHTIYI</sequence>
<evidence type="ECO:0000256" key="4">
    <source>
        <dbReference type="ARBA" id="ARBA00023125"/>
    </source>
</evidence>
<dbReference type="GO" id="GO:0008483">
    <property type="term" value="F:transaminase activity"/>
    <property type="evidence" value="ECO:0007669"/>
    <property type="project" value="UniProtKB-KW"/>
</dbReference>
<keyword evidence="3" id="KW-0805">Transcription regulation</keyword>
<evidence type="ECO:0000313" key="7">
    <source>
        <dbReference type="EMBL" id="ADU25720.1"/>
    </source>
</evidence>
<dbReference type="CDD" id="cd07377">
    <property type="entry name" value="WHTH_GntR"/>
    <property type="match status" value="1"/>
</dbReference>
<dbReference type="InterPro" id="IPR015424">
    <property type="entry name" value="PyrdxlP-dep_Trfase"/>
</dbReference>
<keyword evidence="7" id="KW-0032">Aminotransferase</keyword>
<dbReference type="Pfam" id="PF00392">
    <property type="entry name" value="GntR"/>
    <property type="match status" value="1"/>
</dbReference>
<name>E6U641_ETHHY</name>
<dbReference type="Proteomes" id="UP000001551">
    <property type="component" value="Chromosome"/>
</dbReference>
<dbReference type="PANTHER" id="PTHR46577">
    <property type="entry name" value="HTH-TYPE TRANSCRIPTIONAL REGULATORY PROTEIN GABR"/>
    <property type="match status" value="1"/>
</dbReference>
<dbReference type="InterPro" id="IPR015421">
    <property type="entry name" value="PyrdxlP-dep_Trfase_major"/>
</dbReference>
<keyword evidence="2" id="KW-0663">Pyridoxal phosphate</keyword>
<accession>E6U641</accession>
<comment type="similarity">
    <text evidence="1">In the C-terminal section; belongs to the class-I pyridoxal-phosphate-dependent aminotransferase family.</text>
</comment>
<dbReference type="Gene3D" id="3.90.1150.10">
    <property type="entry name" value="Aspartate Aminotransferase, domain 1"/>
    <property type="match status" value="1"/>
</dbReference>
<dbReference type="PANTHER" id="PTHR46577:SF2">
    <property type="entry name" value="TRANSCRIPTIONAL REGULATORY PROTEIN"/>
    <property type="match status" value="1"/>
</dbReference>
<dbReference type="Gene3D" id="3.40.640.10">
    <property type="entry name" value="Type I PLP-dependent aspartate aminotransferase-like (Major domain)"/>
    <property type="match status" value="1"/>
</dbReference>
<dbReference type="InterPro" id="IPR015422">
    <property type="entry name" value="PyrdxlP-dep_Trfase_small"/>
</dbReference>
<dbReference type="Pfam" id="PF00155">
    <property type="entry name" value="Aminotran_1_2"/>
    <property type="match status" value="1"/>
</dbReference>
<evidence type="ECO:0000259" key="6">
    <source>
        <dbReference type="PROSITE" id="PS50949"/>
    </source>
</evidence>
<dbReference type="InterPro" id="IPR051446">
    <property type="entry name" value="HTH_trans_reg/aminotransferase"/>
</dbReference>
<dbReference type="InterPro" id="IPR036390">
    <property type="entry name" value="WH_DNA-bd_sf"/>
</dbReference>
<dbReference type="EMBL" id="CP002400">
    <property type="protein sequence ID" value="ADU25720.1"/>
    <property type="molecule type" value="Genomic_DNA"/>
</dbReference>
<dbReference type="KEGG" id="eha:Ethha_0133"/>
<protein>
    <submittedName>
        <fullName evidence="7">Transcriptional regulator, GntR family with aminotransferase domain</fullName>
    </submittedName>
</protein>
<dbReference type="GO" id="GO:0030170">
    <property type="term" value="F:pyridoxal phosphate binding"/>
    <property type="evidence" value="ECO:0007669"/>
    <property type="project" value="InterPro"/>
</dbReference>
<proteinExistence type="inferred from homology"/>